<evidence type="ECO:0000313" key="12">
    <source>
        <dbReference type="Proteomes" id="UP000199110"/>
    </source>
</evidence>
<dbReference type="GO" id="GO:0005886">
    <property type="term" value="C:plasma membrane"/>
    <property type="evidence" value="ECO:0007669"/>
    <property type="project" value="UniProtKB-SubCell"/>
</dbReference>
<keyword evidence="11" id="KW-0282">Flagellum</keyword>
<comment type="subcellular location">
    <subcellularLocation>
        <location evidence="10">Cell inner membrane</location>
    </subcellularLocation>
    <subcellularLocation>
        <location evidence="2">Cell membrane</location>
        <topology evidence="2">Single-pass membrane protein</topology>
    </subcellularLocation>
</comment>
<evidence type="ECO:0000256" key="2">
    <source>
        <dbReference type="ARBA" id="ARBA00004162"/>
    </source>
</evidence>
<reference evidence="11 12" key="1">
    <citation type="submission" date="2016-10" db="EMBL/GenBank/DDBJ databases">
        <authorList>
            <person name="de Groot N.N."/>
        </authorList>
    </citation>
    <scope>NUCLEOTIDE SEQUENCE [LARGE SCALE GENOMIC DNA]</scope>
    <source>
        <strain evidence="11 12">DSM 19073</strain>
    </source>
</reference>
<dbReference type="STRING" id="390807.SAMN04488095_2816"/>
<keyword evidence="9 10" id="KW-0472">Membrane</keyword>
<evidence type="ECO:0000256" key="3">
    <source>
        <dbReference type="ARBA" id="ARBA00008281"/>
    </source>
</evidence>
<gene>
    <name evidence="11" type="ORF">SAMN04488095_2816</name>
</gene>
<evidence type="ECO:0000256" key="9">
    <source>
        <dbReference type="ARBA" id="ARBA00023136"/>
    </source>
</evidence>
<keyword evidence="8 10" id="KW-1133">Transmembrane helix</keyword>
<comment type="function">
    <text evidence="1 10">Controls the rotational direction of flagella during chemotaxis.</text>
</comment>
<evidence type="ECO:0000256" key="6">
    <source>
        <dbReference type="ARBA" id="ARBA00022692"/>
    </source>
</evidence>
<feature type="transmembrane region" description="Helical" evidence="10">
    <location>
        <begin position="22"/>
        <end position="47"/>
    </location>
</feature>
<evidence type="ECO:0000256" key="5">
    <source>
        <dbReference type="ARBA" id="ARBA00022500"/>
    </source>
</evidence>
<dbReference type="GO" id="GO:0071978">
    <property type="term" value="P:bacterial-type flagellum-dependent swarming motility"/>
    <property type="evidence" value="ECO:0007669"/>
    <property type="project" value="TreeGrafter"/>
</dbReference>
<evidence type="ECO:0000256" key="8">
    <source>
        <dbReference type="ARBA" id="ARBA00022989"/>
    </source>
</evidence>
<keyword evidence="6 10" id="KW-0812">Transmembrane</keyword>
<dbReference type="Pfam" id="PF03748">
    <property type="entry name" value="FliL"/>
    <property type="match status" value="1"/>
</dbReference>
<dbReference type="AlphaFoldDB" id="A0A1I3RAH3"/>
<keyword evidence="7 10" id="KW-0283">Flagellar rotation</keyword>
<dbReference type="Proteomes" id="UP000199110">
    <property type="component" value="Unassembled WGS sequence"/>
</dbReference>
<dbReference type="PANTHER" id="PTHR35091">
    <property type="entry name" value="FLAGELLAR PROTEIN FLIL"/>
    <property type="match status" value="1"/>
</dbReference>
<keyword evidence="10" id="KW-0997">Cell inner membrane</keyword>
<organism evidence="11 12">
    <name type="scientific">Jannaschia pohangensis</name>
    <dbReference type="NCBI Taxonomy" id="390807"/>
    <lineage>
        <taxon>Bacteria</taxon>
        <taxon>Pseudomonadati</taxon>
        <taxon>Pseudomonadota</taxon>
        <taxon>Alphaproteobacteria</taxon>
        <taxon>Rhodobacterales</taxon>
        <taxon>Roseobacteraceae</taxon>
        <taxon>Jannaschia</taxon>
    </lineage>
</organism>
<keyword evidence="11" id="KW-0969">Cilium</keyword>
<evidence type="ECO:0000313" key="11">
    <source>
        <dbReference type="EMBL" id="SFJ42186.1"/>
    </source>
</evidence>
<name>A0A1I3RAH3_9RHOB</name>
<protein>
    <recommendedName>
        <fullName evidence="10">Flagellar protein FliL</fullName>
    </recommendedName>
</protein>
<proteinExistence type="inferred from homology"/>
<evidence type="ECO:0000256" key="7">
    <source>
        <dbReference type="ARBA" id="ARBA00022779"/>
    </source>
</evidence>
<dbReference type="GO" id="GO:0006935">
    <property type="term" value="P:chemotaxis"/>
    <property type="evidence" value="ECO:0007669"/>
    <property type="project" value="UniProtKB-KW"/>
</dbReference>
<evidence type="ECO:0000256" key="4">
    <source>
        <dbReference type="ARBA" id="ARBA00022475"/>
    </source>
</evidence>
<dbReference type="RefSeq" id="WP_092781931.1">
    <property type="nucleotide sequence ID" value="NZ_FORA01000003.1"/>
</dbReference>
<keyword evidence="11" id="KW-0966">Cell projection</keyword>
<dbReference type="OrthoDB" id="7619358at2"/>
<dbReference type="GO" id="GO:0009425">
    <property type="term" value="C:bacterial-type flagellum basal body"/>
    <property type="evidence" value="ECO:0007669"/>
    <property type="project" value="InterPro"/>
</dbReference>
<accession>A0A1I3RAH3</accession>
<keyword evidence="4" id="KW-1003">Cell membrane</keyword>
<dbReference type="InterPro" id="IPR005503">
    <property type="entry name" value="FliL"/>
</dbReference>
<evidence type="ECO:0000256" key="10">
    <source>
        <dbReference type="RuleBase" id="RU364125"/>
    </source>
</evidence>
<dbReference type="EMBL" id="FORA01000003">
    <property type="protein sequence ID" value="SFJ42186.1"/>
    <property type="molecule type" value="Genomic_DNA"/>
</dbReference>
<keyword evidence="5 10" id="KW-0145">Chemotaxis</keyword>
<keyword evidence="12" id="KW-1185">Reference proteome</keyword>
<comment type="similarity">
    <text evidence="3 10">Belongs to the FliL family.</text>
</comment>
<evidence type="ECO:0000256" key="1">
    <source>
        <dbReference type="ARBA" id="ARBA00002254"/>
    </source>
</evidence>
<dbReference type="PANTHER" id="PTHR35091:SF2">
    <property type="entry name" value="FLAGELLAR PROTEIN FLIL"/>
    <property type="match status" value="1"/>
</dbReference>
<sequence>MAEPDETQPDEVEETGKKKGKLGLVITLVLSLLLAGGGFFATFSGMLDPILGTSETEAESHPTAEPETVAAPTFLELDPLVVTVGSSGSIRQLRFRAFLQLHNGPDETVAALRPRILDIFATYLRAVPVDRLEDPTALLHLRAQLLRRIQLLVGPDSVRDLLIVDFVIT</sequence>